<gene>
    <name evidence="1" type="ORF">KHLLAP_LOCUS14578</name>
</gene>
<organism evidence="1 2">
    <name type="scientific">Anthostomella pinea</name>
    <dbReference type="NCBI Taxonomy" id="933095"/>
    <lineage>
        <taxon>Eukaryota</taxon>
        <taxon>Fungi</taxon>
        <taxon>Dikarya</taxon>
        <taxon>Ascomycota</taxon>
        <taxon>Pezizomycotina</taxon>
        <taxon>Sordariomycetes</taxon>
        <taxon>Xylariomycetidae</taxon>
        <taxon>Xylariales</taxon>
        <taxon>Xylariaceae</taxon>
        <taxon>Anthostomella</taxon>
    </lineage>
</organism>
<dbReference type="AlphaFoldDB" id="A0AAI8W0C7"/>
<name>A0AAI8W0C7_9PEZI</name>
<dbReference type="EMBL" id="CAUWAG010000020">
    <property type="protein sequence ID" value="CAJ2514110.1"/>
    <property type="molecule type" value="Genomic_DNA"/>
</dbReference>
<accession>A0AAI8W0C7</accession>
<comment type="caution">
    <text evidence="1">The sequence shown here is derived from an EMBL/GenBank/DDBJ whole genome shotgun (WGS) entry which is preliminary data.</text>
</comment>
<keyword evidence="2" id="KW-1185">Reference proteome</keyword>
<sequence length="76" mass="8302">MPAGAIVREVASTESHKHVRKLGNLRLQQQEIISILVTKPDFCGLSIAELKQIDNTFRGGTTRKSSAQAVLRSGLE</sequence>
<evidence type="ECO:0000313" key="2">
    <source>
        <dbReference type="Proteomes" id="UP001295740"/>
    </source>
</evidence>
<protein>
    <submittedName>
        <fullName evidence="1">Uu.00g022290.m01.CDS01</fullName>
    </submittedName>
</protein>
<dbReference type="Proteomes" id="UP001295740">
    <property type="component" value="Unassembled WGS sequence"/>
</dbReference>
<evidence type="ECO:0000313" key="1">
    <source>
        <dbReference type="EMBL" id="CAJ2514110.1"/>
    </source>
</evidence>
<reference evidence="1" key="1">
    <citation type="submission" date="2023-10" db="EMBL/GenBank/DDBJ databases">
        <authorList>
            <person name="Hackl T."/>
        </authorList>
    </citation>
    <scope>NUCLEOTIDE SEQUENCE</scope>
</reference>
<proteinExistence type="predicted"/>